<gene>
    <name evidence="1" type="ORF">L21_0804</name>
</gene>
<name>A0A1M4MJ83_9EURY</name>
<sequence>MAYEYGPLSRPLRETLAALQDGLMREYRREYLPAHRRSARRSRRLRRIRGWCRATGRLAEQAARVTERTLPRIEQETGHAFRSPDGLARVLMAPSTKRLFSEILAGFPEDVLPLRANDLAMLGKFADDAHALALIGDVTLRLKVLSGEDAGAAGLAALSDRWGLFESRIGSGPRCPPDGENLEQEKETLARAVLGLIYVEGGTDALRAVVPLLAHDRDG</sequence>
<dbReference type="Proteomes" id="UP000184671">
    <property type="component" value="Unassembled WGS sequence"/>
</dbReference>
<evidence type="ECO:0000313" key="1">
    <source>
        <dbReference type="EMBL" id="SCL74917.1"/>
    </source>
</evidence>
<proteinExistence type="predicted"/>
<dbReference type="OrthoDB" id="107108at2157"/>
<accession>A0A1M4MJ83</accession>
<reference evidence="1 2" key="1">
    <citation type="submission" date="2016-08" db="EMBL/GenBank/DDBJ databases">
        <authorList>
            <person name="Seilhamer J.J."/>
        </authorList>
    </citation>
    <scope>NUCLEOTIDE SEQUENCE [LARGE SCALE GENOMIC DNA]</scope>
    <source>
        <strain evidence="1">L21-II-0</strain>
    </source>
</reference>
<evidence type="ECO:0000313" key="2">
    <source>
        <dbReference type="Proteomes" id="UP000184671"/>
    </source>
</evidence>
<dbReference type="STRING" id="118126.L21_0804"/>
<dbReference type="EMBL" id="FMID01000021">
    <property type="protein sequence ID" value="SCL74917.1"/>
    <property type="molecule type" value="Genomic_DNA"/>
</dbReference>
<protein>
    <recommendedName>
        <fullName evidence="3">RNase III domain-containing protein</fullName>
    </recommendedName>
</protein>
<organism evidence="1 2">
    <name type="scientific">Methanoculleus chikugoensis</name>
    <dbReference type="NCBI Taxonomy" id="118126"/>
    <lineage>
        <taxon>Archaea</taxon>
        <taxon>Methanobacteriati</taxon>
        <taxon>Methanobacteriota</taxon>
        <taxon>Stenosarchaea group</taxon>
        <taxon>Methanomicrobia</taxon>
        <taxon>Methanomicrobiales</taxon>
        <taxon>Methanomicrobiaceae</taxon>
        <taxon>Methanoculleus</taxon>
    </lineage>
</organism>
<dbReference type="RefSeq" id="WP_074369207.1">
    <property type="nucleotide sequence ID" value="NZ_FMID01000021.1"/>
</dbReference>
<evidence type="ECO:0008006" key="3">
    <source>
        <dbReference type="Google" id="ProtNLM"/>
    </source>
</evidence>
<dbReference type="AlphaFoldDB" id="A0A1M4MJ83"/>